<dbReference type="EMBL" id="FMHW01000002">
    <property type="protein sequence ID" value="SCL19207.1"/>
    <property type="molecule type" value="Genomic_DNA"/>
</dbReference>
<sequence length="93" mass="10120">MRITPGDLLRVDGCASVQFGGKRALTLRVVAVLLDRPTFDGWIWLAGYVLDAKGLATDRRELFVQLAGLYRLAVAAAPAPCAPRRRPTVRANS</sequence>
<dbReference type="AlphaFoldDB" id="A0A1C6RQ58"/>
<proteinExistence type="predicted"/>
<dbReference type="RefSeq" id="WP_091639016.1">
    <property type="nucleotide sequence ID" value="NZ_FMHW01000002.1"/>
</dbReference>
<evidence type="ECO:0000313" key="1">
    <source>
        <dbReference type="EMBL" id="SCL19207.1"/>
    </source>
</evidence>
<keyword evidence="2" id="KW-1185">Reference proteome</keyword>
<accession>A0A1C6RQ58</accession>
<protein>
    <submittedName>
        <fullName evidence="1">Uncharacterized protein</fullName>
    </submittedName>
</protein>
<dbReference type="OrthoDB" id="3394592at2"/>
<dbReference type="Proteomes" id="UP000198959">
    <property type="component" value="Unassembled WGS sequence"/>
</dbReference>
<evidence type="ECO:0000313" key="2">
    <source>
        <dbReference type="Proteomes" id="UP000198959"/>
    </source>
</evidence>
<reference evidence="2" key="1">
    <citation type="submission" date="2016-06" db="EMBL/GenBank/DDBJ databases">
        <authorList>
            <person name="Varghese N."/>
            <person name="Submissions Spin"/>
        </authorList>
    </citation>
    <scope>NUCLEOTIDE SEQUENCE [LARGE SCALE GENOMIC DNA]</scope>
    <source>
        <strain evidence="2">DSM 43817</strain>
    </source>
</reference>
<name>A0A1C6RQ58_9ACTN</name>
<organism evidence="1 2">
    <name type="scientific">Micromonospora pallida</name>
    <dbReference type="NCBI Taxonomy" id="145854"/>
    <lineage>
        <taxon>Bacteria</taxon>
        <taxon>Bacillati</taxon>
        <taxon>Actinomycetota</taxon>
        <taxon>Actinomycetes</taxon>
        <taxon>Micromonosporales</taxon>
        <taxon>Micromonosporaceae</taxon>
        <taxon>Micromonospora</taxon>
    </lineage>
</organism>
<gene>
    <name evidence="1" type="ORF">GA0074692_0572</name>
</gene>